<evidence type="ECO:0000256" key="3">
    <source>
        <dbReference type="ARBA" id="ARBA00023002"/>
    </source>
</evidence>
<protein>
    <submittedName>
        <fullName evidence="5">Zinc-binding dehydrogenase family oxidoreductase</fullName>
    </submittedName>
</protein>
<dbReference type="PANTHER" id="PTHR45348">
    <property type="entry name" value="HYPOTHETICAL OXIDOREDUCTASE (EUROFUNG)"/>
    <property type="match status" value="1"/>
</dbReference>
<dbReference type="InterPro" id="IPR013149">
    <property type="entry name" value="ADH-like_C"/>
</dbReference>
<organism evidence="5 6">
    <name type="scientific">Rhizodiscina lignyota</name>
    <dbReference type="NCBI Taxonomy" id="1504668"/>
    <lineage>
        <taxon>Eukaryota</taxon>
        <taxon>Fungi</taxon>
        <taxon>Dikarya</taxon>
        <taxon>Ascomycota</taxon>
        <taxon>Pezizomycotina</taxon>
        <taxon>Dothideomycetes</taxon>
        <taxon>Pleosporomycetidae</taxon>
        <taxon>Aulographales</taxon>
        <taxon>Rhizodiscinaceae</taxon>
        <taxon>Rhizodiscina</taxon>
    </lineage>
</organism>
<evidence type="ECO:0000313" key="5">
    <source>
        <dbReference type="EMBL" id="KAF2098263.1"/>
    </source>
</evidence>
<evidence type="ECO:0000259" key="4">
    <source>
        <dbReference type="SMART" id="SM00829"/>
    </source>
</evidence>
<gene>
    <name evidence="5" type="ORF">NA57DRAFT_66617</name>
</gene>
<evidence type="ECO:0000313" key="6">
    <source>
        <dbReference type="Proteomes" id="UP000799772"/>
    </source>
</evidence>
<name>A0A9P4M5M8_9PEZI</name>
<dbReference type="Pfam" id="PF00107">
    <property type="entry name" value="ADH_zinc_N"/>
    <property type="match status" value="1"/>
</dbReference>
<dbReference type="CDD" id="cd08249">
    <property type="entry name" value="enoyl_reductase_like"/>
    <property type="match status" value="1"/>
</dbReference>
<keyword evidence="6" id="KW-1185">Reference proteome</keyword>
<dbReference type="InterPro" id="IPR013154">
    <property type="entry name" value="ADH-like_N"/>
</dbReference>
<dbReference type="InterPro" id="IPR047122">
    <property type="entry name" value="Trans-enoyl_RdTase-like"/>
</dbReference>
<dbReference type="Gene3D" id="3.90.180.10">
    <property type="entry name" value="Medium-chain alcohol dehydrogenases, catalytic domain"/>
    <property type="match status" value="1"/>
</dbReference>
<comment type="subunit">
    <text evidence="2">Monomer.</text>
</comment>
<dbReference type="SUPFAM" id="SSF50129">
    <property type="entry name" value="GroES-like"/>
    <property type="match status" value="1"/>
</dbReference>
<dbReference type="InterPro" id="IPR011032">
    <property type="entry name" value="GroES-like_sf"/>
</dbReference>
<comment type="caution">
    <text evidence="5">The sequence shown here is derived from an EMBL/GenBank/DDBJ whole genome shotgun (WGS) entry which is preliminary data.</text>
</comment>
<dbReference type="EMBL" id="ML978127">
    <property type="protein sequence ID" value="KAF2098263.1"/>
    <property type="molecule type" value="Genomic_DNA"/>
</dbReference>
<dbReference type="SUPFAM" id="SSF51735">
    <property type="entry name" value="NAD(P)-binding Rossmann-fold domains"/>
    <property type="match status" value="1"/>
</dbReference>
<dbReference type="AlphaFoldDB" id="A0A9P4M5M8"/>
<dbReference type="OrthoDB" id="48317at2759"/>
<dbReference type="GO" id="GO:0016651">
    <property type="term" value="F:oxidoreductase activity, acting on NAD(P)H"/>
    <property type="evidence" value="ECO:0007669"/>
    <property type="project" value="InterPro"/>
</dbReference>
<reference evidence="5" key="1">
    <citation type="journal article" date="2020" name="Stud. Mycol.">
        <title>101 Dothideomycetes genomes: a test case for predicting lifestyles and emergence of pathogens.</title>
        <authorList>
            <person name="Haridas S."/>
            <person name="Albert R."/>
            <person name="Binder M."/>
            <person name="Bloem J."/>
            <person name="Labutti K."/>
            <person name="Salamov A."/>
            <person name="Andreopoulos B."/>
            <person name="Baker S."/>
            <person name="Barry K."/>
            <person name="Bills G."/>
            <person name="Bluhm B."/>
            <person name="Cannon C."/>
            <person name="Castanera R."/>
            <person name="Culley D."/>
            <person name="Daum C."/>
            <person name="Ezra D."/>
            <person name="Gonzalez J."/>
            <person name="Henrissat B."/>
            <person name="Kuo A."/>
            <person name="Liang C."/>
            <person name="Lipzen A."/>
            <person name="Lutzoni F."/>
            <person name="Magnuson J."/>
            <person name="Mondo S."/>
            <person name="Nolan M."/>
            <person name="Ohm R."/>
            <person name="Pangilinan J."/>
            <person name="Park H.-J."/>
            <person name="Ramirez L."/>
            <person name="Alfaro M."/>
            <person name="Sun H."/>
            <person name="Tritt A."/>
            <person name="Yoshinaga Y."/>
            <person name="Zwiers L.-H."/>
            <person name="Turgeon B."/>
            <person name="Goodwin S."/>
            <person name="Spatafora J."/>
            <person name="Crous P."/>
            <person name="Grigoriev I."/>
        </authorList>
    </citation>
    <scope>NUCLEOTIDE SEQUENCE</scope>
    <source>
        <strain evidence="5">CBS 133067</strain>
    </source>
</reference>
<dbReference type="SMART" id="SM00829">
    <property type="entry name" value="PKS_ER"/>
    <property type="match status" value="1"/>
</dbReference>
<comment type="similarity">
    <text evidence="1">Belongs to the zinc-containing alcohol dehydrogenase family.</text>
</comment>
<dbReference type="InterPro" id="IPR036291">
    <property type="entry name" value="NAD(P)-bd_dom_sf"/>
</dbReference>
<keyword evidence="3" id="KW-0560">Oxidoreductase</keyword>
<sequence>MTKRGTWELLNTMPVLELIPDSVLIKVETTALNPLDWKLPEFSLSPGSVGGSDFCGTVTAIGSDSLPKSLLVGDRVCGWVFGSNPQRPGNGAFAEYVTAFSDLVMKVPSWMSSEDACTLALASATAGQALYWSLQLPLPTAPAESPFYVLVNGGSTATGTMAIQLLKLSGLIPITTCSPHNFDVVQSYGAKAAFDYRSPTCVDDIQAYTNNSITHVLDCISTPPSMALCYKYTALEPYSTRISASRSDVTADWVLLLTQFGELVGLSGVYAREARPQDRVWMRHWYEVVERLVLEKKLRPHPREIFGSGGLLPIVDGLERLKSGKVSGTKLVCRVA</sequence>
<accession>A0A9P4M5M8</accession>
<proteinExistence type="inferred from homology"/>
<feature type="domain" description="Enoyl reductase (ER)" evidence="4">
    <location>
        <begin position="5"/>
        <end position="332"/>
    </location>
</feature>
<evidence type="ECO:0000256" key="1">
    <source>
        <dbReference type="ARBA" id="ARBA00008072"/>
    </source>
</evidence>
<dbReference type="Gene3D" id="3.40.50.720">
    <property type="entry name" value="NAD(P)-binding Rossmann-like Domain"/>
    <property type="match status" value="1"/>
</dbReference>
<dbReference type="Proteomes" id="UP000799772">
    <property type="component" value="Unassembled WGS sequence"/>
</dbReference>
<dbReference type="PANTHER" id="PTHR45348:SF2">
    <property type="entry name" value="ZINC-TYPE ALCOHOL DEHYDROGENASE-LIKE PROTEIN C2E1P3.01"/>
    <property type="match status" value="1"/>
</dbReference>
<dbReference type="Pfam" id="PF08240">
    <property type="entry name" value="ADH_N"/>
    <property type="match status" value="1"/>
</dbReference>
<dbReference type="InterPro" id="IPR020843">
    <property type="entry name" value="ER"/>
</dbReference>
<evidence type="ECO:0000256" key="2">
    <source>
        <dbReference type="ARBA" id="ARBA00011245"/>
    </source>
</evidence>